<keyword evidence="1" id="KW-0732">Signal</keyword>
<reference evidence="2" key="2">
    <citation type="submission" date="2023-01" db="EMBL/GenBank/DDBJ databases">
        <title>Draft genome sequence of Agaribacter marinus strain NBRC 110023.</title>
        <authorList>
            <person name="Sun Q."/>
            <person name="Mori K."/>
        </authorList>
    </citation>
    <scope>NUCLEOTIDE SEQUENCE</scope>
    <source>
        <strain evidence="2">NBRC 110023</strain>
    </source>
</reference>
<evidence type="ECO:0000313" key="2">
    <source>
        <dbReference type="EMBL" id="GLR71742.1"/>
    </source>
</evidence>
<feature type="chain" id="PRO_5041433001" description="DUF4034 domain-containing protein" evidence="1">
    <location>
        <begin position="26"/>
        <end position="267"/>
    </location>
</feature>
<gene>
    <name evidence="2" type="ORF">GCM10007852_26500</name>
</gene>
<proteinExistence type="predicted"/>
<comment type="caution">
    <text evidence="2">The sequence shown here is derived from an EMBL/GenBank/DDBJ whole genome shotgun (WGS) entry which is preliminary data.</text>
</comment>
<feature type="signal peptide" evidence="1">
    <location>
        <begin position="1"/>
        <end position="25"/>
    </location>
</feature>
<dbReference type="Proteomes" id="UP001156601">
    <property type="component" value="Unassembled WGS sequence"/>
</dbReference>
<accession>A0AA37SXR7</accession>
<evidence type="ECO:0000313" key="3">
    <source>
        <dbReference type="Proteomes" id="UP001156601"/>
    </source>
</evidence>
<dbReference type="EMBL" id="BSOT01000006">
    <property type="protein sequence ID" value="GLR71742.1"/>
    <property type="molecule type" value="Genomic_DNA"/>
</dbReference>
<evidence type="ECO:0000256" key="1">
    <source>
        <dbReference type="SAM" id="SignalP"/>
    </source>
</evidence>
<keyword evidence="3" id="KW-1185">Reference proteome</keyword>
<protein>
    <recommendedName>
        <fullName evidence="4">DUF4034 domain-containing protein</fullName>
    </recommendedName>
</protein>
<dbReference type="AlphaFoldDB" id="A0AA37SXR7"/>
<evidence type="ECO:0008006" key="4">
    <source>
        <dbReference type="Google" id="ProtNLM"/>
    </source>
</evidence>
<organism evidence="2 3">
    <name type="scientific">Agaribacter marinus</name>
    <dbReference type="NCBI Taxonomy" id="1431249"/>
    <lineage>
        <taxon>Bacteria</taxon>
        <taxon>Pseudomonadati</taxon>
        <taxon>Pseudomonadota</taxon>
        <taxon>Gammaproteobacteria</taxon>
        <taxon>Alteromonadales</taxon>
        <taxon>Alteromonadaceae</taxon>
        <taxon>Agaribacter</taxon>
    </lineage>
</organism>
<name>A0AA37SXR7_9ALTE</name>
<sequence length="267" mass="30560">MFAKITFYKSLIVMSLFIFSLFAQSSDDIPTLDAHQLRSIGKKIYQNETGSNPAYLVAWNAGESFASLGLGHFIWFPEGINSPFTETFPALLDYIQQQGVILPSWLQAQRYCPWSNKQSFQQAQDSAQMAELRALLASTFEHQVNFIYQRMRNALPAMLKNVTNKQEEALVVARFHQLASNELGMYALIDYVNFKGEGISKTEKYEGQGWGLLQVLLNIDEDTESINTAFRHACEYVLTRRVENSPQKGVEQKWLQGWKKRCGTYEK</sequence>
<dbReference type="RefSeq" id="WP_284218078.1">
    <property type="nucleotide sequence ID" value="NZ_BSOT01000006.1"/>
</dbReference>
<reference evidence="2" key="1">
    <citation type="journal article" date="2014" name="Int. J. Syst. Evol. Microbiol.">
        <title>Complete genome sequence of Corynebacterium casei LMG S-19264T (=DSM 44701T), isolated from a smear-ripened cheese.</title>
        <authorList>
            <consortium name="US DOE Joint Genome Institute (JGI-PGF)"/>
            <person name="Walter F."/>
            <person name="Albersmeier A."/>
            <person name="Kalinowski J."/>
            <person name="Ruckert C."/>
        </authorList>
    </citation>
    <scope>NUCLEOTIDE SEQUENCE</scope>
    <source>
        <strain evidence="2">NBRC 110023</strain>
    </source>
</reference>